<dbReference type="Pfam" id="PF14916">
    <property type="entry name" value="CCDC92"/>
    <property type="match status" value="1"/>
</dbReference>
<evidence type="ECO:0000256" key="1">
    <source>
        <dbReference type="ARBA" id="ARBA00023054"/>
    </source>
</evidence>
<dbReference type="InterPro" id="IPR039496">
    <property type="entry name" value="CCDC92/74_N"/>
</dbReference>
<dbReference type="Proteomes" id="UP000728032">
    <property type="component" value="Unassembled WGS sequence"/>
</dbReference>
<dbReference type="EMBL" id="OC916024">
    <property type="protein sequence ID" value="CAD7642858.1"/>
    <property type="molecule type" value="Genomic_DNA"/>
</dbReference>
<evidence type="ECO:0000256" key="2">
    <source>
        <dbReference type="SAM" id="Coils"/>
    </source>
</evidence>
<proteinExistence type="predicted"/>
<keyword evidence="1 2" id="KW-0175">Coiled coil</keyword>
<reference evidence="4" key="1">
    <citation type="submission" date="2020-11" db="EMBL/GenBank/DDBJ databases">
        <authorList>
            <person name="Tran Van P."/>
        </authorList>
    </citation>
    <scope>NUCLEOTIDE SEQUENCE</scope>
</reference>
<evidence type="ECO:0000313" key="5">
    <source>
        <dbReference type="Proteomes" id="UP000728032"/>
    </source>
</evidence>
<dbReference type="PANTHER" id="PTHR14882:SF1">
    <property type="entry name" value="CCDC92 DOMAIN-CONTAINING PROTEIN"/>
    <property type="match status" value="1"/>
</dbReference>
<dbReference type="PANTHER" id="PTHR14882">
    <property type="entry name" value="COILED-COIL DOMAIN-CONTAINING 74A"/>
    <property type="match status" value="1"/>
</dbReference>
<feature type="coiled-coil region" evidence="2">
    <location>
        <begin position="110"/>
        <end position="137"/>
    </location>
</feature>
<sequence length="265" mass="30320">MESASNVLNSYPLPHQQFSSRIAFANDSKADNAINKLRFKSLANKKITSRLPPIARYDSPYVHNQFASQSFSQSVDSIDSCDASDKNLNTNGLDPILRIKQLEGNLKFVKEDCQHILESLHKELQELKVQNRDLQFELIMKGSVSPQMPQSVSKEDIILMPFIRGSLKPDVRKHIKSLENEVKRLRYALGETLKMNAMLKSQLQDLNTSAHERQTEKEFTSNWLPSPTVSEFHKTFAEIYSTEDSHLNQNESTISLPRIISNRFK</sequence>
<protein>
    <recommendedName>
        <fullName evidence="3">CCDC92/74 N-terminal domain-containing protein</fullName>
    </recommendedName>
</protein>
<dbReference type="AlphaFoldDB" id="A0A7R9LJJ7"/>
<accession>A0A7R9LJJ7</accession>
<organism evidence="4">
    <name type="scientific">Oppiella nova</name>
    <dbReference type="NCBI Taxonomy" id="334625"/>
    <lineage>
        <taxon>Eukaryota</taxon>
        <taxon>Metazoa</taxon>
        <taxon>Ecdysozoa</taxon>
        <taxon>Arthropoda</taxon>
        <taxon>Chelicerata</taxon>
        <taxon>Arachnida</taxon>
        <taxon>Acari</taxon>
        <taxon>Acariformes</taxon>
        <taxon>Sarcoptiformes</taxon>
        <taxon>Oribatida</taxon>
        <taxon>Brachypylina</taxon>
        <taxon>Oppioidea</taxon>
        <taxon>Oppiidae</taxon>
        <taxon>Oppiella</taxon>
    </lineage>
</organism>
<evidence type="ECO:0000313" key="4">
    <source>
        <dbReference type="EMBL" id="CAD7642858.1"/>
    </source>
</evidence>
<keyword evidence="5" id="KW-1185">Reference proteome</keyword>
<dbReference type="InterPro" id="IPR040370">
    <property type="entry name" value="CCDC74A/CCDC74B/CCDC92"/>
</dbReference>
<evidence type="ECO:0000259" key="3">
    <source>
        <dbReference type="Pfam" id="PF14916"/>
    </source>
</evidence>
<dbReference type="OrthoDB" id="6429917at2759"/>
<name>A0A7R9LJJ7_9ACAR</name>
<gene>
    <name evidence="4" type="ORF">ONB1V03_LOCUS3815</name>
</gene>
<feature type="domain" description="CCDC92/74 N-terminal" evidence="3">
    <location>
        <begin position="98"/>
        <end position="144"/>
    </location>
</feature>
<dbReference type="EMBL" id="CAJPVJ010001199">
    <property type="protein sequence ID" value="CAG2164259.1"/>
    <property type="molecule type" value="Genomic_DNA"/>
</dbReference>